<feature type="transmembrane region" description="Helical" evidence="1">
    <location>
        <begin position="40"/>
        <end position="61"/>
    </location>
</feature>
<dbReference type="Gene3D" id="1.20.1070.10">
    <property type="entry name" value="Rhodopsin 7-helix transmembrane proteins"/>
    <property type="match status" value="1"/>
</dbReference>
<dbReference type="PANTHER" id="PTHR46709:SF8">
    <property type="entry name" value="G-PROTEIN COUPLED RECEPTORS FAMILY 1 PROFILE DOMAIN-CONTAINING PROTEIN"/>
    <property type="match status" value="1"/>
</dbReference>
<name>A0A183UCL7_TOXCA</name>
<organism evidence="3 4">
    <name type="scientific">Toxocara canis</name>
    <name type="common">Canine roundworm</name>
    <dbReference type="NCBI Taxonomy" id="6265"/>
    <lineage>
        <taxon>Eukaryota</taxon>
        <taxon>Metazoa</taxon>
        <taxon>Ecdysozoa</taxon>
        <taxon>Nematoda</taxon>
        <taxon>Chromadorea</taxon>
        <taxon>Rhabditida</taxon>
        <taxon>Spirurina</taxon>
        <taxon>Ascaridomorpha</taxon>
        <taxon>Ascaridoidea</taxon>
        <taxon>Toxocaridae</taxon>
        <taxon>Toxocara</taxon>
    </lineage>
</organism>
<gene>
    <name evidence="2" type="ORF">TCNE_LOCUS6237</name>
</gene>
<evidence type="ECO:0000256" key="1">
    <source>
        <dbReference type="SAM" id="Phobius"/>
    </source>
</evidence>
<evidence type="ECO:0000313" key="2">
    <source>
        <dbReference type="EMBL" id="VDM37540.1"/>
    </source>
</evidence>
<keyword evidence="1" id="KW-1133">Transmembrane helix</keyword>
<keyword evidence="3" id="KW-1185">Reference proteome</keyword>
<reference evidence="2 3" key="2">
    <citation type="submission" date="2018-11" db="EMBL/GenBank/DDBJ databases">
        <authorList>
            <consortium name="Pathogen Informatics"/>
        </authorList>
    </citation>
    <scope>NUCLEOTIDE SEQUENCE [LARGE SCALE GENOMIC DNA]</scope>
</reference>
<reference evidence="4" key="1">
    <citation type="submission" date="2016-06" db="UniProtKB">
        <authorList>
            <consortium name="WormBaseParasite"/>
        </authorList>
    </citation>
    <scope>IDENTIFICATION</scope>
</reference>
<feature type="transmembrane region" description="Helical" evidence="1">
    <location>
        <begin position="139"/>
        <end position="158"/>
    </location>
</feature>
<keyword evidence="1" id="KW-0812">Transmembrane</keyword>
<dbReference type="PANTHER" id="PTHR46709">
    <property type="entry name" value="PROTEIN CBG23488-RELATED"/>
    <property type="match status" value="1"/>
</dbReference>
<evidence type="ECO:0000313" key="4">
    <source>
        <dbReference type="WBParaSite" id="TCNE_0000623701-mRNA-1"/>
    </source>
</evidence>
<dbReference type="Proteomes" id="UP000050794">
    <property type="component" value="Unassembled WGS sequence"/>
</dbReference>
<proteinExistence type="predicted"/>
<feature type="transmembrane region" description="Helical" evidence="1">
    <location>
        <begin position="98"/>
        <end position="119"/>
    </location>
</feature>
<dbReference type="EMBL" id="UYWY01019458">
    <property type="protein sequence ID" value="VDM37540.1"/>
    <property type="molecule type" value="Genomic_DNA"/>
</dbReference>
<keyword evidence="1" id="KW-0472">Membrane</keyword>
<evidence type="ECO:0000313" key="3">
    <source>
        <dbReference type="Proteomes" id="UP000050794"/>
    </source>
</evidence>
<accession>A0A183UCL7</accession>
<sequence>MLEIYHVDECEGFASMGVELTELARNRYFDGIWRFWTRKIMTVFLPFFVLAYCNAAIVYNLQKSERNQMVKALILSVALGQGVESVRFKSRLKTATRMLIMVVTCYLCANIIDVFIAAWEHIDGASLMQFGEFYTVATDVASLLSVLAASLRLPIYVVNDKVIRREVNYKTIVIAEWSGLYSAELAD</sequence>
<protein>
    <submittedName>
        <fullName evidence="4">G protein-coupled receptor</fullName>
    </submittedName>
</protein>
<dbReference type="WBParaSite" id="TCNE_0000623701-mRNA-1">
    <property type="protein sequence ID" value="TCNE_0000623701-mRNA-1"/>
    <property type="gene ID" value="TCNE_0000623701"/>
</dbReference>
<dbReference type="AlphaFoldDB" id="A0A183UCL7"/>
<dbReference type="SUPFAM" id="SSF81321">
    <property type="entry name" value="Family A G protein-coupled receptor-like"/>
    <property type="match status" value="1"/>
</dbReference>